<feature type="domain" description="AB hydrolase-1" evidence="1">
    <location>
        <begin position="11"/>
        <end position="267"/>
    </location>
</feature>
<dbReference type="AlphaFoldDB" id="A0A1E7JTF8"/>
<dbReference type="STRING" id="933944.AN215_03580"/>
<dbReference type="InterPro" id="IPR029058">
    <property type="entry name" value="AB_hydrolase_fold"/>
</dbReference>
<dbReference type="Proteomes" id="UP000176087">
    <property type="component" value="Unassembled WGS sequence"/>
</dbReference>
<protein>
    <submittedName>
        <fullName evidence="2">Esterase</fullName>
    </submittedName>
</protein>
<reference evidence="2 3" key="1">
    <citation type="journal article" date="2016" name="Front. Microbiol.">
        <title>Comparative Genomics Analysis of Streptomyces Species Reveals Their Adaptation to the Marine Environment and Their Diversity at the Genomic Level.</title>
        <authorList>
            <person name="Tian X."/>
            <person name="Zhang Z."/>
            <person name="Yang T."/>
            <person name="Chen M."/>
            <person name="Li J."/>
            <person name="Chen F."/>
            <person name="Yang J."/>
            <person name="Li W."/>
            <person name="Zhang B."/>
            <person name="Zhang Z."/>
            <person name="Wu J."/>
            <person name="Zhang C."/>
            <person name="Long L."/>
            <person name="Xiao J."/>
        </authorList>
    </citation>
    <scope>NUCLEOTIDE SEQUENCE [LARGE SCALE GENOMIC DNA]</scope>
    <source>
        <strain evidence="2 3">SCSIO 10390</strain>
    </source>
</reference>
<evidence type="ECO:0000313" key="2">
    <source>
        <dbReference type="EMBL" id="OEU92189.1"/>
    </source>
</evidence>
<dbReference type="Pfam" id="PF12697">
    <property type="entry name" value="Abhydrolase_6"/>
    <property type="match status" value="1"/>
</dbReference>
<dbReference type="PATRIC" id="fig|933944.5.peg.1957"/>
<accession>A0A1E7JTF8</accession>
<dbReference type="InterPro" id="IPR045889">
    <property type="entry name" value="MES/HNL"/>
</dbReference>
<evidence type="ECO:0000313" key="3">
    <source>
        <dbReference type="Proteomes" id="UP000176087"/>
    </source>
</evidence>
<dbReference type="GO" id="GO:0003824">
    <property type="term" value="F:catalytic activity"/>
    <property type="evidence" value="ECO:0007669"/>
    <property type="project" value="UniProtKB-ARBA"/>
</dbReference>
<organism evidence="2 3">
    <name type="scientific">Streptomyces abyssalis</name>
    <dbReference type="NCBI Taxonomy" id="933944"/>
    <lineage>
        <taxon>Bacteria</taxon>
        <taxon>Bacillati</taxon>
        <taxon>Actinomycetota</taxon>
        <taxon>Actinomycetes</taxon>
        <taxon>Kitasatosporales</taxon>
        <taxon>Streptomycetaceae</taxon>
        <taxon>Streptomyces</taxon>
    </lineage>
</organism>
<dbReference type="SUPFAM" id="SSF53474">
    <property type="entry name" value="alpha/beta-Hydrolases"/>
    <property type="match status" value="1"/>
</dbReference>
<keyword evidence="3" id="KW-1185">Reference proteome</keyword>
<dbReference type="EMBL" id="LJGT01000037">
    <property type="protein sequence ID" value="OEU92189.1"/>
    <property type="molecule type" value="Genomic_DNA"/>
</dbReference>
<dbReference type="PANTHER" id="PTHR10992:SF1086">
    <property type="entry name" value="AB HYDROLASE-1 DOMAIN-CONTAINING PROTEIN"/>
    <property type="match status" value="1"/>
</dbReference>
<proteinExistence type="predicted"/>
<gene>
    <name evidence="2" type="ORF">AN215_03580</name>
</gene>
<comment type="caution">
    <text evidence="2">The sequence shown here is derived from an EMBL/GenBank/DDBJ whole genome shotgun (WGS) entry which is preliminary data.</text>
</comment>
<dbReference type="PANTHER" id="PTHR10992">
    <property type="entry name" value="METHYLESTERASE FAMILY MEMBER"/>
    <property type="match status" value="1"/>
</dbReference>
<name>A0A1E7JTF8_9ACTN</name>
<sequence>MHGTHSAGGHLAGIARELQRRGHRAVTVDQPMHGTEAFVPEAYQRQDLRALATEPSPLAELTLDDYARRVEGHVRDAARHGPVVLVGHSMGGTSVSRVADAVPRLLDRICYFAAFCPSRAMPSLEACMSSPEAADAMDPDEQVIGDPEKLGVIRLNWRTGSAKDLALFKEMVCADYPDAAFRRILGLMQTDECVRAYGERAVGRAHTWGRVPRTYLRTGRDRLVPPALQDRMIAEADELTPHNRFDVRDFPRASHMGPPDPGLVADALHEVRLGRR</sequence>
<evidence type="ECO:0000259" key="1">
    <source>
        <dbReference type="Pfam" id="PF12697"/>
    </source>
</evidence>
<dbReference type="InterPro" id="IPR000073">
    <property type="entry name" value="AB_hydrolase_1"/>
</dbReference>
<dbReference type="Gene3D" id="3.40.50.1820">
    <property type="entry name" value="alpha/beta hydrolase"/>
    <property type="match status" value="1"/>
</dbReference>